<protein>
    <submittedName>
        <fullName evidence="1">Uncharacterized protein</fullName>
    </submittedName>
</protein>
<name>A0A834TWN1_9FABA</name>
<comment type="caution">
    <text evidence="1">The sequence shown here is derived from an EMBL/GenBank/DDBJ whole genome shotgun (WGS) entry which is preliminary data.</text>
</comment>
<evidence type="ECO:0000313" key="1">
    <source>
        <dbReference type="EMBL" id="KAF7829853.1"/>
    </source>
</evidence>
<reference evidence="1" key="1">
    <citation type="submission" date="2020-09" db="EMBL/GenBank/DDBJ databases">
        <title>Genome-Enabled Discovery of Anthraquinone Biosynthesis in Senna tora.</title>
        <authorList>
            <person name="Kang S.-H."/>
            <person name="Pandey R.P."/>
            <person name="Lee C.-M."/>
            <person name="Sim J.-S."/>
            <person name="Jeong J.-T."/>
            <person name="Choi B.-S."/>
            <person name="Jung M."/>
            <person name="Ginzburg D."/>
            <person name="Zhao K."/>
            <person name="Won S.Y."/>
            <person name="Oh T.-J."/>
            <person name="Yu Y."/>
            <person name="Kim N.-H."/>
            <person name="Lee O.R."/>
            <person name="Lee T.-H."/>
            <person name="Bashyal P."/>
            <person name="Kim T.-S."/>
            <person name="Lee W.-H."/>
            <person name="Kawkins C."/>
            <person name="Kim C.-K."/>
            <person name="Kim J.S."/>
            <person name="Ahn B.O."/>
            <person name="Rhee S.Y."/>
            <person name="Sohng J.K."/>
        </authorList>
    </citation>
    <scope>NUCLEOTIDE SEQUENCE</scope>
    <source>
        <tissue evidence="1">Leaf</tissue>
    </source>
</reference>
<accession>A0A834TWN1</accession>
<keyword evidence="2" id="KW-1185">Reference proteome</keyword>
<organism evidence="1 2">
    <name type="scientific">Senna tora</name>
    <dbReference type="NCBI Taxonomy" id="362788"/>
    <lineage>
        <taxon>Eukaryota</taxon>
        <taxon>Viridiplantae</taxon>
        <taxon>Streptophyta</taxon>
        <taxon>Embryophyta</taxon>
        <taxon>Tracheophyta</taxon>
        <taxon>Spermatophyta</taxon>
        <taxon>Magnoliopsida</taxon>
        <taxon>eudicotyledons</taxon>
        <taxon>Gunneridae</taxon>
        <taxon>Pentapetalae</taxon>
        <taxon>rosids</taxon>
        <taxon>fabids</taxon>
        <taxon>Fabales</taxon>
        <taxon>Fabaceae</taxon>
        <taxon>Caesalpinioideae</taxon>
        <taxon>Cassia clade</taxon>
        <taxon>Senna</taxon>
    </lineage>
</organism>
<dbReference type="EMBL" id="JAAIUW010000005">
    <property type="protein sequence ID" value="KAF7829853.1"/>
    <property type="molecule type" value="Genomic_DNA"/>
</dbReference>
<sequence length="38" mass="4314">MGCWAVDMMALIPVEEEISLLEWHAPCFGNAYYDPCHA</sequence>
<gene>
    <name evidence="1" type="ORF">G2W53_012186</name>
</gene>
<evidence type="ECO:0000313" key="2">
    <source>
        <dbReference type="Proteomes" id="UP000634136"/>
    </source>
</evidence>
<proteinExistence type="predicted"/>
<dbReference type="AlphaFoldDB" id="A0A834TWN1"/>
<dbReference type="Proteomes" id="UP000634136">
    <property type="component" value="Unassembled WGS sequence"/>
</dbReference>